<feature type="compositionally biased region" description="Basic and acidic residues" evidence="1">
    <location>
        <begin position="51"/>
        <end position="72"/>
    </location>
</feature>
<name>A0A517QBU8_9PLAN</name>
<dbReference type="EMBL" id="CP037421">
    <property type="protein sequence ID" value="QDT29107.1"/>
    <property type="molecule type" value="Genomic_DNA"/>
</dbReference>
<feature type="chain" id="PRO_5021872935" evidence="2">
    <location>
        <begin position="33"/>
        <end position="246"/>
    </location>
</feature>
<organism evidence="3 4">
    <name type="scientific">Gimesia panareensis</name>
    <dbReference type="NCBI Taxonomy" id="2527978"/>
    <lineage>
        <taxon>Bacteria</taxon>
        <taxon>Pseudomonadati</taxon>
        <taxon>Planctomycetota</taxon>
        <taxon>Planctomycetia</taxon>
        <taxon>Planctomycetales</taxon>
        <taxon>Planctomycetaceae</taxon>
        <taxon>Gimesia</taxon>
    </lineage>
</organism>
<dbReference type="RefSeq" id="WP_145451333.1">
    <property type="nucleotide sequence ID" value="NZ_CP037421.1"/>
</dbReference>
<evidence type="ECO:0000256" key="2">
    <source>
        <dbReference type="SAM" id="SignalP"/>
    </source>
</evidence>
<accession>A0A517QBU8</accession>
<evidence type="ECO:0000313" key="4">
    <source>
        <dbReference type="Proteomes" id="UP000315647"/>
    </source>
</evidence>
<evidence type="ECO:0000256" key="1">
    <source>
        <dbReference type="SAM" id="MobiDB-lite"/>
    </source>
</evidence>
<protein>
    <submittedName>
        <fullName evidence="3">Uncharacterized protein</fullName>
    </submittedName>
</protein>
<keyword evidence="2" id="KW-0732">Signal</keyword>
<evidence type="ECO:0000313" key="3">
    <source>
        <dbReference type="EMBL" id="QDT29107.1"/>
    </source>
</evidence>
<keyword evidence="4" id="KW-1185">Reference proteome</keyword>
<feature type="signal peptide" evidence="2">
    <location>
        <begin position="1"/>
        <end position="32"/>
    </location>
</feature>
<reference evidence="3 4" key="1">
    <citation type="submission" date="2019-03" db="EMBL/GenBank/DDBJ databases">
        <title>Deep-cultivation of Planctomycetes and their phenomic and genomic characterization uncovers novel biology.</title>
        <authorList>
            <person name="Wiegand S."/>
            <person name="Jogler M."/>
            <person name="Boedeker C."/>
            <person name="Pinto D."/>
            <person name="Vollmers J."/>
            <person name="Rivas-Marin E."/>
            <person name="Kohn T."/>
            <person name="Peeters S.H."/>
            <person name="Heuer A."/>
            <person name="Rast P."/>
            <person name="Oberbeckmann S."/>
            <person name="Bunk B."/>
            <person name="Jeske O."/>
            <person name="Meyerdierks A."/>
            <person name="Storesund J.E."/>
            <person name="Kallscheuer N."/>
            <person name="Luecker S."/>
            <person name="Lage O.M."/>
            <person name="Pohl T."/>
            <person name="Merkel B.J."/>
            <person name="Hornburger P."/>
            <person name="Mueller R.-W."/>
            <person name="Bruemmer F."/>
            <person name="Labrenz M."/>
            <person name="Spormann A.M."/>
            <person name="Op den Camp H."/>
            <person name="Overmann J."/>
            <person name="Amann R."/>
            <person name="Jetten M.S.M."/>
            <person name="Mascher T."/>
            <person name="Medema M.H."/>
            <person name="Devos D.P."/>
            <person name="Kaster A.-K."/>
            <person name="Ovreas L."/>
            <person name="Rohde M."/>
            <person name="Galperin M.Y."/>
            <person name="Jogler C."/>
        </authorList>
    </citation>
    <scope>NUCLEOTIDE SEQUENCE [LARGE SCALE GENOMIC DNA]</scope>
    <source>
        <strain evidence="3 4">Enr10</strain>
    </source>
</reference>
<feature type="compositionally biased region" description="Low complexity" evidence="1">
    <location>
        <begin position="146"/>
        <end position="171"/>
    </location>
</feature>
<feature type="region of interest" description="Disordered" evidence="1">
    <location>
        <begin position="39"/>
        <end position="91"/>
    </location>
</feature>
<sequence length="246" mass="27954" precursor="true">MKPAPSIPIKQIRRWVCLAGLTVSTLSLPLFAADELLKKKPDSADSQPEQKTPEKKNENKLKLPETSPDRPKPGQIPKVRQGNQLPVEPIIKEMQRASKLIANQQTGKETQQIQQQVVKDLEELIQLIESSPGKTVQRMRSRKQSDAPQQSQQKQQQNDQAGENQQAGNQPTQGPARKSTDRQEKGKVTPGQLSERNPYIKDAWGHLPPAMRQQLLNIYTEKFLPRYEEQVKRYYEALAEKNGQQP</sequence>
<feature type="region of interest" description="Disordered" evidence="1">
    <location>
        <begin position="129"/>
        <end position="202"/>
    </location>
</feature>
<feature type="compositionally biased region" description="Basic and acidic residues" evidence="1">
    <location>
        <begin position="178"/>
        <end position="187"/>
    </location>
</feature>
<dbReference type="AlphaFoldDB" id="A0A517QBU8"/>
<proteinExistence type="predicted"/>
<gene>
    <name evidence="3" type="ORF">Enr10x_44560</name>
</gene>
<dbReference type="Proteomes" id="UP000315647">
    <property type="component" value="Chromosome"/>
</dbReference>